<evidence type="ECO:0000313" key="2">
    <source>
        <dbReference type="Proteomes" id="UP000014500"/>
    </source>
</evidence>
<accession>T1J9M2</accession>
<keyword evidence="2" id="KW-1185">Reference proteome</keyword>
<reference evidence="2" key="1">
    <citation type="submission" date="2011-05" db="EMBL/GenBank/DDBJ databases">
        <authorList>
            <person name="Richards S.R."/>
            <person name="Qu J."/>
            <person name="Jiang H."/>
            <person name="Jhangiani S.N."/>
            <person name="Agravi P."/>
            <person name="Goodspeed R."/>
            <person name="Gross S."/>
            <person name="Mandapat C."/>
            <person name="Jackson L."/>
            <person name="Mathew T."/>
            <person name="Pu L."/>
            <person name="Thornton R."/>
            <person name="Saada N."/>
            <person name="Wilczek-Boney K.B."/>
            <person name="Lee S."/>
            <person name="Kovar C."/>
            <person name="Wu Y."/>
            <person name="Scherer S.E."/>
            <person name="Worley K.C."/>
            <person name="Muzny D.M."/>
            <person name="Gibbs R."/>
        </authorList>
    </citation>
    <scope>NUCLEOTIDE SEQUENCE</scope>
    <source>
        <strain evidence="2">Brora</strain>
    </source>
</reference>
<dbReference type="EMBL" id="JH431976">
    <property type="status" value="NOT_ANNOTATED_CDS"/>
    <property type="molecule type" value="Genomic_DNA"/>
</dbReference>
<dbReference type="AlphaFoldDB" id="T1J9M2"/>
<protein>
    <submittedName>
        <fullName evidence="1">Uncharacterized protein</fullName>
    </submittedName>
</protein>
<reference evidence="1" key="2">
    <citation type="submission" date="2015-02" db="UniProtKB">
        <authorList>
            <consortium name="EnsemblMetazoa"/>
        </authorList>
    </citation>
    <scope>IDENTIFICATION</scope>
</reference>
<dbReference type="HOGENOM" id="CLU_2416093_0_0_1"/>
<dbReference type="Proteomes" id="UP000014500">
    <property type="component" value="Unassembled WGS sequence"/>
</dbReference>
<dbReference type="EnsemblMetazoa" id="SMAR010419-RA">
    <property type="protein sequence ID" value="SMAR010419-PA"/>
    <property type="gene ID" value="SMAR010419"/>
</dbReference>
<sequence>MKSIRRATEENTITSGYHLPRWRLLEKRRKLFSDSVRNVRSLASMPRRPRIKFQRRHLNYGKFSQDRITICTCYHQGAVENELWIFLFFCTF</sequence>
<organism evidence="1 2">
    <name type="scientific">Strigamia maritima</name>
    <name type="common">European centipede</name>
    <name type="synonym">Geophilus maritimus</name>
    <dbReference type="NCBI Taxonomy" id="126957"/>
    <lineage>
        <taxon>Eukaryota</taxon>
        <taxon>Metazoa</taxon>
        <taxon>Ecdysozoa</taxon>
        <taxon>Arthropoda</taxon>
        <taxon>Myriapoda</taxon>
        <taxon>Chilopoda</taxon>
        <taxon>Pleurostigmophora</taxon>
        <taxon>Geophilomorpha</taxon>
        <taxon>Linotaeniidae</taxon>
        <taxon>Strigamia</taxon>
    </lineage>
</organism>
<proteinExistence type="predicted"/>
<name>T1J9M2_STRMM</name>
<evidence type="ECO:0000313" key="1">
    <source>
        <dbReference type="EnsemblMetazoa" id="SMAR010419-PA"/>
    </source>
</evidence>